<gene>
    <name evidence="2" type="ORF">QV13_12460</name>
</gene>
<feature type="compositionally biased region" description="Pro residues" evidence="1">
    <location>
        <begin position="25"/>
        <end position="34"/>
    </location>
</feature>
<reference evidence="2 3" key="1">
    <citation type="submission" date="2016-08" db="EMBL/GenBank/DDBJ databases">
        <title>Whole genome sequence of Mesorhizobium sp. strain UASWS1009 isolated from industrial sewage.</title>
        <authorList>
            <person name="Crovadore J."/>
            <person name="Calmin G."/>
            <person name="Chablais R."/>
            <person name="Cochard B."/>
            <person name="Lefort F."/>
        </authorList>
    </citation>
    <scope>NUCLEOTIDE SEQUENCE [LARGE SCALE GENOMIC DNA]</scope>
    <source>
        <strain evidence="2 3">UASWS1009</strain>
    </source>
</reference>
<name>A0A1C2DSG2_9HYPH</name>
<sequence length="128" mass="13431">MTRKSKAAAQPAAEPLQPIQTSAPAPEPAGPDAPQPAVAAGTPLPDDAQPAEEAFRLRFPLLAAALAAWRAAHDAPPSCLRVVSRIDGFRRAGMAHSAVAVLHDLSAFRLPEQVEALLAEPMLTVEFV</sequence>
<feature type="region of interest" description="Disordered" evidence="1">
    <location>
        <begin position="1"/>
        <end position="50"/>
    </location>
</feature>
<proteinExistence type="predicted"/>
<dbReference type="Proteomes" id="UP000094412">
    <property type="component" value="Unassembled WGS sequence"/>
</dbReference>
<comment type="caution">
    <text evidence="2">The sequence shown here is derived from an EMBL/GenBank/DDBJ whole genome shotgun (WGS) entry which is preliminary data.</text>
</comment>
<feature type="compositionally biased region" description="Low complexity" evidence="1">
    <location>
        <begin position="7"/>
        <end position="24"/>
    </location>
</feature>
<dbReference type="RefSeq" id="WP_024925162.1">
    <property type="nucleotide sequence ID" value="NZ_MDEO01000032.1"/>
</dbReference>
<dbReference type="SUPFAM" id="SSF160059">
    <property type="entry name" value="PriA/YqbF domain"/>
    <property type="match status" value="1"/>
</dbReference>
<keyword evidence="3" id="KW-1185">Reference proteome</keyword>
<dbReference type="OrthoDB" id="5465462at2"/>
<dbReference type="STRING" id="1566387.QV13_12460"/>
<dbReference type="AlphaFoldDB" id="A0A1C2DSG2"/>
<dbReference type="EMBL" id="MDEO01000032">
    <property type="protein sequence ID" value="OCX17565.1"/>
    <property type="molecule type" value="Genomic_DNA"/>
</dbReference>
<evidence type="ECO:0000313" key="2">
    <source>
        <dbReference type="EMBL" id="OCX17565.1"/>
    </source>
</evidence>
<organism evidence="2 3">
    <name type="scientific">Mesorhizobium hungaricum</name>
    <dbReference type="NCBI Taxonomy" id="1566387"/>
    <lineage>
        <taxon>Bacteria</taxon>
        <taxon>Pseudomonadati</taxon>
        <taxon>Pseudomonadota</taxon>
        <taxon>Alphaproteobacteria</taxon>
        <taxon>Hyphomicrobiales</taxon>
        <taxon>Phyllobacteriaceae</taxon>
        <taxon>Mesorhizobium</taxon>
    </lineage>
</organism>
<protein>
    <submittedName>
        <fullName evidence="2">Uncharacterized protein</fullName>
    </submittedName>
</protein>
<evidence type="ECO:0000256" key="1">
    <source>
        <dbReference type="SAM" id="MobiDB-lite"/>
    </source>
</evidence>
<evidence type="ECO:0000313" key="3">
    <source>
        <dbReference type="Proteomes" id="UP000094412"/>
    </source>
</evidence>
<accession>A0A1C2DSG2</accession>